<dbReference type="RefSeq" id="WP_211469556.1">
    <property type="nucleotide sequence ID" value="NZ_JAGSXH010000073.1"/>
</dbReference>
<evidence type="ECO:0000313" key="7">
    <source>
        <dbReference type="EMBL" id="MBS2965198.1"/>
    </source>
</evidence>
<evidence type="ECO:0000259" key="6">
    <source>
        <dbReference type="PROSITE" id="PS51462"/>
    </source>
</evidence>
<evidence type="ECO:0000256" key="3">
    <source>
        <dbReference type="ARBA" id="ARBA00022801"/>
    </source>
</evidence>
<organism evidence="7 8">
    <name type="scientific">Actinocrinis puniceicyclus</name>
    <dbReference type="NCBI Taxonomy" id="977794"/>
    <lineage>
        <taxon>Bacteria</taxon>
        <taxon>Bacillati</taxon>
        <taxon>Actinomycetota</taxon>
        <taxon>Actinomycetes</taxon>
        <taxon>Catenulisporales</taxon>
        <taxon>Actinospicaceae</taxon>
        <taxon>Actinocrinis</taxon>
    </lineage>
</organism>
<dbReference type="InterPro" id="IPR020476">
    <property type="entry name" value="Nudix_hydrolase"/>
</dbReference>
<reference evidence="7" key="1">
    <citation type="submission" date="2021-04" db="EMBL/GenBank/DDBJ databases">
        <title>Genome based classification of Actinospica acidithermotolerans sp. nov., an actinobacterium isolated from an Indonesian hot spring.</title>
        <authorList>
            <person name="Kusuma A.B."/>
            <person name="Putra K.E."/>
            <person name="Nafisah S."/>
            <person name="Loh J."/>
            <person name="Nouioui I."/>
            <person name="Goodfellow M."/>
        </authorList>
    </citation>
    <scope>NUCLEOTIDE SEQUENCE</scope>
    <source>
        <strain evidence="7">DSM 45618</strain>
    </source>
</reference>
<name>A0A8J8BDF3_9ACTN</name>
<dbReference type="CDD" id="cd04685">
    <property type="entry name" value="NUDIX_Hydrolase"/>
    <property type="match status" value="1"/>
</dbReference>
<dbReference type="PROSITE" id="PS00893">
    <property type="entry name" value="NUDIX_BOX"/>
    <property type="match status" value="1"/>
</dbReference>
<evidence type="ECO:0000256" key="2">
    <source>
        <dbReference type="ARBA" id="ARBA00005582"/>
    </source>
</evidence>
<evidence type="ECO:0000256" key="5">
    <source>
        <dbReference type="RuleBase" id="RU003476"/>
    </source>
</evidence>
<dbReference type="SUPFAM" id="SSF55811">
    <property type="entry name" value="Nudix"/>
    <property type="match status" value="1"/>
</dbReference>
<dbReference type="PRINTS" id="PR00502">
    <property type="entry name" value="NUDIXFAMILY"/>
</dbReference>
<dbReference type="InterPro" id="IPR000086">
    <property type="entry name" value="NUDIX_hydrolase_dom"/>
</dbReference>
<evidence type="ECO:0000313" key="8">
    <source>
        <dbReference type="Proteomes" id="UP000677913"/>
    </source>
</evidence>
<comment type="cofactor">
    <cofactor evidence="1">
        <name>Mg(2+)</name>
        <dbReference type="ChEBI" id="CHEBI:18420"/>
    </cofactor>
</comment>
<comment type="caution">
    <text evidence="7">The sequence shown here is derived from an EMBL/GenBank/DDBJ whole genome shotgun (WGS) entry which is preliminary data.</text>
</comment>
<sequence>MRTLRTAARLLVVAPDGAVFLFRYDDDEIGLHWTTPGGGLEAGETPREGAVRELREETGWSDLEPGPLLCTWVHDYTRAGVPVRQHEHIFLARGPRRELSGDLAAMHTADRILRWRWWMPQELADFPELLLPPQLPALVTAVLREAPAAPAPIDLGYVPLR</sequence>
<dbReference type="InterPro" id="IPR015797">
    <property type="entry name" value="NUDIX_hydrolase-like_dom_sf"/>
</dbReference>
<keyword evidence="3 5" id="KW-0378">Hydrolase</keyword>
<proteinExistence type="inferred from homology"/>
<dbReference type="Gene3D" id="3.90.79.10">
    <property type="entry name" value="Nucleoside Triphosphate Pyrophosphohydrolase"/>
    <property type="match status" value="1"/>
</dbReference>
<dbReference type="PROSITE" id="PS51462">
    <property type="entry name" value="NUDIX"/>
    <property type="match status" value="1"/>
</dbReference>
<dbReference type="Pfam" id="PF00293">
    <property type="entry name" value="NUDIX"/>
    <property type="match status" value="1"/>
</dbReference>
<comment type="similarity">
    <text evidence="2 5">Belongs to the Nudix hydrolase family.</text>
</comment>
<dbReference type="GO" id="GO:0016787">
    <property type="term" value="F:hydrolase activity"/>
    <property type="evidence" value="ECO:0007669"/>
    <property type="project" value="UniProtKB-KW"/>
</dbReference>
<gene>
    <name evidence="7" type="ORF">KGA66_19265</name>
</gene>
<dbReference type="Proteomes" id="UP000677913">
    <property type="component" value="Unassembled WGS sequence"/>
</dbReference>
<dbReference type="PANTHER" id="PTHR43046:SF12">
    <property type="entry name" value="GDP-MANNOSE MANNOSYL HYDROLASE"/>
    <property type="match status" value="1"/>
</dbReference>
<feature type="domain" description="Nudix hydrolase" evidence="6">
    <location>
        <begin position="3"/>
        <end position="142"/>
    </location>
</feature>
<evidence type="ECO:0000256" key="1">
    <source>
        <dbReference type="ARBA" id="ARBA00001946"/>
    </source>
</evidence>
<keyword evidence="4" id="KW-0460">Magnesium</keyword>
<evidence type="ECO:0000256" key="4">
    <source>
        <dbReference type="ARBA" id="ARBA00022842"/>
    </source>
</evidence>
<dbReference type="AlphaFoldDB" id="A0A8J8BDF3"/>
<dbReference type="PANTHER" id="PTHR43046">
    <property type="entry name" value="GDP-MANNOSE MANNOSYL HYDROLASE"/>
    <property type="match status" value="1"/>
</dbReference>
<dbReference type="EMBL" id="JAGSXH010000073">
    <property type="protein sequence ID" value="MBS2965198.1"/>
    <property type="molecule type" value="Genomic_DNA"/>
</dbReference>
<protein>
    <submittedName>
        <fullName evidence="7">NUDIX domain-containing protein</fullName>
    </submittedName>
</protein>
<dbReference type="InterPro" id="IPR020084">
    <property type="entry name" value="NUDIX_hydrolase_CS"/>
</dbReference>
<accession>A0A8J8BDF3</accession>
<keyword evidence="8" id="KW-1185">Reference proteome</keyword>